<reference evidence="2 3" key="1">
    <citation type="submission" date="2019-03" db="EMBL/GenBank/DDBJ databases">
        <authorList>
            <person name="Li J."/>
        </authorList>
    </citation>
    <scope>NUCLEOTIDE SEQUENCE [LARGE SCALE GENOMIC DNA]</scope>
    <source>
        <strain evidence="2 3">3058</strain>
    </source>
</reference>
<dbReference type="Proteomes" id="UP000297972">
    <property type="component" value="Unassembled WGS sequence"/>
</dbReference>
<evidence type="ECO:0000313" key="2">
    <source>
        <dbReference type="EMBL" id="TGN54894.1"/>
    </source>
</evidence>
<gene>
    <name evidence="2" type="ORF">E4L95_15270</name>
</gene>
<dbReference type="InterPro" id="IPR027417">
    <property type="entry name" value="P-loop_NTPase"/>
</dbReference>
<dbReference type="EMBL" id="SRPG01000168">
    <property type="protein sequence ID" value="TGN54894.1"/>
    <property type="molecule type" value="Genomic_DNA"/>
</dbReference>
<evidence type="ECO:0000313" key="3">
    <source>
        <dbReference type="Proteomes" id="UP000297972"/>
    </source>
</evidence>
<proteinExistence type="predicted"/>
<protein>
    <submittedName>
        <fullName evidence="2">AAA family ATPase</fullName>
    </submittedName>
</protein>
<dbReference type="RefSeq" id="WP_135818335.1">
    <property type="nucleotide sequence ID" value="NZ_SRPG01000168.1"/>
</dbReference>
<dbReference type="OrthoDB" id="1496333at2"/>
<comment type="caution">
    <text evidence="2">The sequence shown here is derived from an EMBL/GenBank/DDBJ whole genome shotgun (WGS) entry which is preliminary data.</text>
</comment>
<dbReference type="Pfam" id="PF13481">
    <property type="entry name" value="AAA_25"/>
    <property type="match status" value="1"/>
</dbReference>
<dbReference type="SUPFAM" id="SSF52540">
    <property type="entry name" value="P-loop containing nucleoside triphosphate hydrolases"/>
    <property type="match status" value="1"/>
</dbReference>
<dbReference type="InterPro" id="IPR003593">
    <property type="entry name" value="AAA+_ATPase"/>
</dbReference>
<dbReference type="InterPro" id="IPR038724">
    <property type="entry name" value="RepA"/>
</dbReference>
<dbReference type="Gene3D" id="3.40.50.300">
    <property type="entry name" value="P-loop containing nucleotide triphosphate hydrolases"/>
    <property type="match status" value="1"/>
</dbReference>
<organism evidence="2 3">
    <name type="scientific">Paracoccus liaowanqingii</name>
    <dbReference type="NCBI Taxonomy" id="2560053"/>
    <lineage>
        <taxon>Bacteria</taxon>
        <taxon>Pseudomonadati</taxon>
        <taxon>Pseudomonadota</taxon>
        <taxon>Alphaproteobacteria</taxon>
        <taxon>Rhodobacterales</taxon>
        <taxon>Paracoccaceae</taxon>
        <taxon>Paracoccus</taxon>
    </lineage>
</organism>
<accession>A0A4Z1BXU1</accession>
<evidence type="ECO:0000259" key="1">
    <source>
        <dbReference type="SMART" id="SM00382"/>
    </source>
</evidence>
<dbReference type="SMART" id="SM00382">
    <property type="entry name" value="AAA"/>
    <property type="match status" value="1"/>
</dbReference>
<sequence length="278" mass="29874">MNMRFNPASGDRSLALRLAMVSASSVSVQRDQPYVVKGWFLAGQISMIVGPSNVGKSFLALDIAHHIARGKDWHGRRVKGAEVLYIAAEGGRTFQNRVAALNQAAERAGEDLSELRLWLLASPVTLTGAESDAAALVEAVKAVQRDCGGRDFRLIVVDTMSRAMGAADENAAKDINDLICNLETLRDATGAHILLVHHSGKDASKGARGHSSLRAAVDTEIIISRDSETDLIAAKIDKQRDGLTGATFRYRLLVEDLGEDADGDRVTSCTVMHVKDGI</sequence>
<dbReference type="AlphaFoldDB" id="A0A4Z1BXU1"/>
<keyword evidence="3" id="KW-1185">Reference proteome</keyword>
<name>A0A4Z1BXU1_9RHOB</name>
<feature type="domain" description="AAA+ ATPase" evidence="1">
    <location>
        <begin position="42"/>
        <end position="227"/>
    </location>
</feature>
<dbReference type="CDD" id="cd01125">
    <property type="entry name" value="RepA_RSF1010_like"/>
    <property type="match status" value="1"/>
</dbReference>